<dbReference type="Gene3D" id="2.20.110.10">
    <property type="entry name" value="Histone H3 K4-specific methyltransferase SET7/9 N-terminal domain"/>
    <property type="match status" value="3"/>
</dbReference>
<dbReference type="InterPro" id="IPR011652">
    <property type="entry name" value="MORN_2"/>
</dbReference>
<dbReference type="EMBL" id="PXOQ01000009">
    <property type="protein sequence ID" value="PSG88612.1"/>
    <property type="molecule type" value="Genomic_DNA"/>
</dbReference>
<evidence type="ECO:0000313" key="2">
    <source>
        <dbReference type="EMBL" id="PSG88612.1"/>
    </source>
</evidence>
<reference evidence="2 3" key="1">
    <citation type="submission" date="2018-03" db="EMBL/GenBank/DDBJ databases">
        <title>Mesoflavibacter sp. HG37 and Mesoflavibacter sp. HG96 sp.nov., two marine bacteria isolated from seawater of Western Pacific Ocean.</title>
        <authorList>
            <person name="Cheng H."/>
            <person name="Wu Y.-H."/>
            <person name="Guo L.-L."/>
            <person name="Xu X.-W."/>
        </authorList>
    </citation>
    <scope>NUCLEOTIDE SEQUENCE [LARGE SCALE GENOMIC DNA]</scope>
    <source>
        <strain evidence="2 3">KCTC 32269</strain>
    </source>
</reference>
<dbReference type="Pfam" id="PF07661">
    <property type="entry name" value="MORN_2"/>
    <property type="match status" value="3"/>
</dbReference>
<proteinExistence type="predicted"/>
<evidence type="ECO:0000256" key="1">
    <source>
        <dbReference type="SAM" id="SignalP"/>
    </source>
</evidence>
<dbReference type="PANTHER" id="PTHR33706">
    <property type="entry name" value="MORN VARIANT REPEAT PROTEIN"/>
    <property type="match status" value="1"/>
</dbReference>
<feature type="chain" id="PRO_5015640785" evidence="1">
    <location>
        <begin position="19"/>
        <end position="235"/>
    </location>
</feature>
<organism evidence="2 3">
    <name type="scientific">Aurantibacter aestuarii</name>
    <dbReference type="NCBI Taxonomy" id="1266046"/>
    <lineage>
        <taxon>Bacteria</taxon>
        <taxon>Pseudomonadati</taxon>
        <taxon>Bacteroidota</taxon>
        <taxon>Flavobacteriia</taxon>
        <taxon>Flavobacteriales</taxon>
        <taxon>Flavobacteriaceae</taxon>
        <taxon>Aurantibacter</taxon>
    </lineage>
</organism>
<protein>
    <submittedName>
        <fullName evidence="2">Preprotein translocase YidC</fullName>
    </submittedName>
</protein>
<sequence length="235" mass="27433">MKSLLILFSFLCTMLLSAQEFNQMDENGKRHGKWQKTFDNSEILRYEGQFNHGKPVGEFKFYEAINNKPVLVAKRVFNETDDLAQVTFYTAKGNVMGEGKMRDKTYIGEWKYYHKDSKQLMSQEFYNNDGKLDGMKTVYYLSGSIAETTNYVNGSLQGESIAYSEKGKILRVETYKDNMFHGLYKTYDLKGNLLSEGNYSNDLRKGIWKFYKDGKLVEEKDLTRKSKNPYKKEKK</sequence>
<dbReference type="OrthoDB" id="9785122at2"/>
<dbReference type="AlphaFoldDB" id="A0A2T1N9U2"/>
<feature type="signal peptide" evidence="1">
    <location>
        <begin position="1"/>
        <end position="18"/>
    </location>
</feature>
<comment type="caution">
    <text evidence="2">The sequence shown here is derived from an EMBL/GenBank/DDBJ whole genome shotgun (WGS) entry which is preliminary data.</text>
</comment>
<gene>
    <name evidence="2" type="ORF">C7H52_09980</name>
</gene>
<name>A0A2T1N9U2_9FLAO</name>
<dbReference type="PANTHER" id="PTHR33706:SF1">
    <property type="entry name" value="TPR REPEAT PROTEIN"/>
    <property type="match status" value="1"/>
</dbReference>
<dbReference type="RefSeq" id="WP_106463752.1">
    <property type="nucleotide sequence ID" value="NZ_PXOQ01000009.1"/>
</dbReference>
<keyword evidence="3" id="KW-1185">Reference proteome</keyword>
<dbReference type="SUPFAM" id="SSF82185">
    <property type="entry name" value="Histone H3 K4-specific methyltransferase SET7/9 N-terminal domain"/>
    <property type="match status" value="2"/>
</dbReference>
<accession>A0A2T1N9U2</accession>
<dbReference type="Proteomes" id="UP000238426">
    <property type="component" value="Unassembled WGS sequence"/>
</dbReference>
<evidence type="ECO:0000313" key="3">
    <source>
        <dbReference type="Proteomes" id="UP000238426"/>
    </source>
</evidence>
<keyword evidence="1" id="KW-0732">Signal</keyword>